<dbReference type="GO" id="GO:0016020">
    <property type="term" value="C:membrane"/>
    <property type="evidence" value="ECO:0007669"/>
    <property type="project" value="TreeGrafter"/>
</dbReference>
<name>A0A6I9XCI5_9SAUR</name>
<dbReference type="OrthoDB" id="44277at2759"/>
<keyword evidence="1" id="KW-0472">Membrane</keyword>
<dbReference type="InterPro" id="IPR002123">
    <property type="entry name" value="Plipid/glycerol_acylTrfase"/>
</dbReference>
<keyword evidence="3" id="KW-1185">Reference proteome</keyword>
<keyword evidence="1" id="KW-0812">Transmembrane</keyword>
<evidence type="ECO:0000313" key="3">
    <source>
        <dbReference type="Proteomes" id="UP000504617"/>
    </source>
</evidence>
<dbReference type="PANTHER" id="PTHR22753">
    <property type="entry name" value="TRANSMEMBRANE PROTEIN 68"/>
    <property type="match status" value="1"/>
</dbReference>
<feature type="transmembrane region" description="Helical" evidence="1">
    <location>
        <begin position="32"/>
        <end position="48"/>
    </location>
</feature>
<accession>A0A6I9XCI5</accession>
<gene>
    <name evidence="4" type="primary">LOC106538784</name>
</gene>
<dbReference type="AlphaFoldDB" id="A0A6I9XCI5"/>
<dbReference type="GeneID" id="106538784"/>
<dbReference type="PANTHER" id="PTHR22753:SF23">
    <property type="entry name" value="TRANSMEMBRANE PROTEIN 68"/>
    <property type="match status" value="1"/>
</dbReference>
<organism evidence="3 4">
    <name type="scientific">Thamnophis sirtalis</name>
    <dbReference type="NCBI Taxonomy" id="35019"/>
    <lineage>
        <taxon>Eukaryota</taxon>
        <taxon>Metazoa</taxon>
        <taxon>Chordata</taxon>
        <taxon>Craniata</taxon>
        <taxon>Vertebrata</taxon>
        <taxon>Euteleostomi</taxon>
        <taxon>Lepidosauria</taxon>
        <taxon>Squamata</taxon>
        <taxon>Bifurcata</taxon>
        <taxon>Unidentata</taxon>
        <taxon>Episquamata</taxon>
        <taxon>Toxicofera</taxon>
        <taxon>Serpentes</taxon>
        <taxon>Colubroidea</taxon>
        <taxon>Colubridae</taxon>
        <taxon>Natricinae</taxon>
        <taxon>Thamnophis</taxon>
    </lineage>
</organism>
<feature type="domain" description="Phospholipid/glycerol acyltransferase" evidence="2">
    <location>
        <begin position="158"/>
        <end position="280"/>
    </location>
</feature>
<dbReference type="Pfam" id="PF01553">
    <property type="entry name" value="Acyltransferase"/>
    <property type="match status" value="1"/>
</dbReference>
<proteinExistence type="predicted"/>
<protein>
    <submittedName>
        <fullName evidence="4">Transmembrane protein 68-like isoform X1</fullName>
    </submittedName>
</protein>
<dbReference type="RefSeq" id="XP_013908868.1">
    <property type="nucleotide sequence ID" value="XM_014053393.1"/>
</dbReference>
<dbReference type="KEGG" id="tsr:106538784"/>
<feature type="transmembrane region" description="Helical" evidence="1">
    <location>
        <begin position="89"/>
        <end position="122"/>
    </location>
</feature>
<dbReference type="CDD" id="cd07987">
    <property type="entry name" value="LPLAT_MGAT-like"/>
    <property type="match status" value="1"/>
</dbReference>
<reference evidence="4" key="1">
    <citation type="submission" date="2025-08" db="UniProtKB">
        <authorList>
            <consortium name="RefSeq"/>
        </authorList>
    </citation>
    <scope>IDENTIFICATION</scope>
    <source>
        <tissue evidence="4">Skeletal muscle</tissue>
    </source>
</reference>
<evidence type="ECO:0000256" key="1">
    <source>
        <dbReference type="SAM" id="Phobius"/>
    </source>
</evidence>
<dbReference type="GO" id="GO:0016746">
    <property type="term" value="F:acyltransferase activity"/>
    <property type="evidence" value="ECO:0007669"/>
    <property type="project" value="InterPro"/>
</dbReference>
<evidence type="ECO:0000313" key="4">
    <source>
        <dbReference type="RefSeq" id="XP_013908868.1"/>
    </source>
</evidence>
<dbReference type="Proteomes" id="UP000504617">
    <property type="component" value="Unplaced"/>
</dbReference>
<keyword evidence="1" id="KW-1133">Transmembrane helix</keyword>
<evidence type="ECO:0000259" key="2">
    <source>
        <dbReference type="Pfam" id="PF01553"/>
    </source>
</evidence>
<sequence length="375" mass="43696">MLKSIMIKNVNATSYFGEMNTISLFSRKKKKYHQFFPIIISFFFNFFFNMNENKAIMLDTSEYEPITWFIYMVKDWIDFVHLAESVSSILQLLLLLSVLFLLTYFVYSTIFLIAHICTIYFYTWKKTYTKEEDTFWRKPRQMLGQCMNLYGKIWHGHEVIGMENVPEGAGLIVYYHGAIPLDYALFVSYFYAKTGRLVRSAIHYGMYLIPGIKLSLDVVGCIKGTKVECVEVLKKGHLLGLAPGGLREANFSDEYYNTVWGTGIGFAQVALETQVPIIPMFTQNIREAYRTVGKTRLMKWLYEHFRLLVLPIYGGFPVKFRTYIGEPIPYDPNITAKELSEKAKIALENLRDRHQKRPGNILRALLERLDKNKKE</sequence>